<dbReference type="Proteomes" id="UP000197019">
    <property type="component" value="Chromosome"/>
</dbReference>
<protein>
    <recommendedName>
        <fullName evidence="1">Chemoreceptor zinc-binding domain-containing protein</fullName>
    </recommendedName>
</protein>
<name>A0A1Z4C1V7_9GAMM</name>
<organism evidence="2 3">
    <name type="scientific">Methylovulum psychrotolerans</name>
    <dbReference type="NCBI Taxonomy" id="1704499"/>
    <lineage>
        <taxon>Bacteria</taxon>
        <taxon>Pseudomonadati</taxon>
        <taxon>Pseudomonadota</taxon>
        <taxon>Gammaproteobacteria</taxon>
        <taxon>Methylococcales</taxon>
        <taxon>Methylococcaceae</taxon>
        <taxon>Methylovulum</taxon>
    </lineage>
</organism>
<proteinExistence type="predicted"/>
<dbReference type="AlphaFoldDB" id="A0A1Z4C1V7"/>
<feature type="domain" description="Chemoreceptor zinc-binding" evidence="1">
    <location>
        <begin position="11"/>
        <end position="78"/>
    </location>
</feature>
<dbReference type="KEGG" id="mpsy:CEK71_16210"/>
<dbReference type="EMBL" id="CP022129">
    <property type="protein sequence ID" value="ASF47480.1"/>
    <property type="molecule type" value="Genomic_DNA"/>
</dbReference>
<dbReference type="Pfam" id="PF13682">
    <property type="entry name" value="CZB"/>
    <property type="match status" value="1"/>
</dbReference>
<sequence length="109" mass="12646">MISFSNYMVQHVLYINGIQKCLKQHTEFNHKKPTECAFGKMFYADIKPKLDAFPKNKQDVIHELEQTHTAFHNAALRISHDNPDIEAAKQDAWLYSSKLINLLNGLEKM</sequence>
<dbReference type="OrthoDB" id="5342522at2"/>
<dbReference type="InterPro" id="IPR025991">
    <property type="entry name" value="Chemoreceptor_zinc-bind_dom"/>
</dbReference>
<accession>A0A1Z4C1V7</accession>
<dbReference type="RefSeq" id="WP_088620352.1">
    <property type="nucleotide sequence ID" value="NZ_JAGVVN010000001.1"/>
</dbReference>
<reference evidence="2 3" key="1">
    <citation type="submission" date="2017-06" db="EMBL/GenBank/DDBJ databases">
        <title>Genome Sequencing of the methanotroph Methylovulum psychrotolerants str. HV10-M2 isolated from a high-altitude environment.</title>
        <authorList>
            <person name="Mateos-Rivera A."/>
        </authorList>
    </citation>
    <scope>NUCLEOTIDE SEQUENCE [LARGE SCALE GENOMIC DNA]</scope>
    <source>
        <strain evidence="2 3">HV10_M2</strain>
    </source>
</reference>
<dbReference type="Gene3D" id="1.20.120.30">
    <property type="entry name" value="Aspartate receptor, ligand-binding domain"/>
    <property type="match status" value="1"/>
</dbReference>
<evidence type="ECO:0000259" key="1">
    <source>
        <dbReference type="Pfam" id="PF13682"/>
    </source>
</evidence>
<keyword evidence="3" id="KW-1185">Reference proteome</keyword>
<gene>
    <name evidence="2" type="ORF">CEK71_16210</name>
</gene>
<evidence type="ECO:0000313" key="2">
    <source>
        <dbReference type="EMBL" id="ASF47480.1"/>
    </source>
</evidence>
<evidence type="ECO:0000313" key="3">
    <source>
        <dbReference type="Proteomes" id="UP000197019"/>
    </source>
</evidence>